<keyword evidence="5 10" id="KW-0472">Membrane</keyword>
<name>A0A8C5CS95_GADMO</name>
<feature type="binding site" evidence="6">
    <location>
        <position position="418"/>
    </location>
    <ligand>
        <name>Na(+)</name>
        <dbReference type="ChEBI" id="CHEBI:29101"/>
        <label>1</label>
    </ligand>
</feature>
<evidence type="ECO:0000256" key="4">
    <source>
        <dbReference type="ARBA" id="ARBA00022989"/>
    </source>
</evidence>
<reference evidence="11" key="2">
    <citation type="submission" date="2025-09" db="UniProtKB">
        <authorList>
            <consortium name="Ensembl"/>
        </authorList>
    </citation>
    <scope>IDENTIFICATION</scope>
</reference>
<evidence type="ECO:0000256" key="5">
    <source>
        <dbReference type="ARBA" id="ARBA00023136"/>
    </source>
</evidence>
<dbReference type="GeneTree" id="ENSGT00940000161075"/>
<evidence type="ECO:0000256" key="2">
    <source>
        <dbReference type="ARBA" id="ARBA00022448"/>
    </source>
</evidence>
<evidence type="ECO:0000313" key="11">
    <source>
        <dbReference type="Ensembl" id="ENSGMOP00000066172.1"/>
    </source>
</evidence>
<comment type="similarity">
    <text evidence="8">Belongs to the sodium:neurotransmitter symporter (SNF) (TC 2.A.22) family.</text>
</comment>
<feature type="region of interest" description="Disordered" evidence="9">
    <location>
        <begin position="80"/>
        <end position="105"/>
    </location>
</feature>
<keyword evidence="12" id="KW-1185">Reference proteome</keyword>
<comment type="subcellular location">
    <subcellularLocation>
        <location evidence="1">Membrane</location>
        <topology evidence="1">Multi-pass membrane protein</topology>
    </subcellularLocation>
</comment>
<feature type="binding site" evidence="6">
    <location>
        <position position="487"/>
    </location>
    <ligand>
        <name>Na(+)</name>
        <dbReference type="ChEBI" id="CHEBI:29101"/>
        <label>1</label>
    </ligand>
</feature>
<keyword evidence="8" id="KW-0769">Symport</keyword>
<dbReference type="PANTHER" id="PTHR11616:SF280">
    <property type="entry name" value="TRANSPORTER"/>
    <property type="match status" value="1"/>
</dbReference>
<evidence type="ECO:0000256" key="9">
    <source>
        <dbReference type="SAM" id="MobiDB-lite"/>
    </source>
</evidence>
<dbReference type="GO" id="GO:0042995">
    <property type="term" value="C:cell projection"/>
    <property type="evidence" value="ECO:0007669"/>
    <property type="project" value="TreeGrafter"/>
</dbReference>
<feature type="transmembrane region" description="Helical" evidence="10">
    <location>
        <begin position="588"/>
        <end position="607"/>
    </location>
</feature>
<organism evidence="11 12">
    <name type="scientific">Gadus morhua</name>
    <name type="common">Atlantic cod</name>
    <dbReference type="NCBI Taxonomy" id="8049"/>
    <lineage>
        <taxon>Eukaryota</taxon>
        <taxon>Metazoa</taxon>
        <taxon>Chordata</taxon>
        <taxon>Craniata</taxon>
        <taxon>Vertebrata</taxon>
        <taxon>Euteleostomi</taxon>
        <taxon>Actinopterygii</taxon>
        <taxon>Neopterygii</taxon>
        <taxon>Teleostei</taxon>
        <taxon>Neoteleostei</taxon>
        <taxon>Acanthomorphata</taxon>
        <taxon>Zeiogadaria</taxon>
        <taxon>Gadariae</taxon>
        <taxon>Gadiformes</taxon>
        <taxon>Gadoidei</taxon>
        <taxon>Gadidae</taxon>
        <taxon>Gadus</taxon>
    </lineage>
</organism>
<dbReference type="GO" id="GO:0046872">
    <property type="term" value="F:metal ion binding"/>
    <property type="evidence" value="ECO:0007669"/>
    <property type="project" value="UniProtKB-KW"/>
</dbReference>
<dbReference type="SUPFAM" id="SSF161070">
    <property type="entry name" value="SNF-like"/>
    <property type="match status" value="1"/>
</dbReference>
<dbReference type="Ensembl" id="ENSGMOT00000075638.1">
    <property type="protein sequence ID" value="ENSGMOP00000066172.1"/>
    <property type="gene ID" value="ENSGMOG00000037219.1"/>
</dbReference>
<dbReference type="PROSITE" id="PS00610">
    <property type="entry name" value="NA_NEUROTRAN_SYMP_1"/>
    <property type="match status" value="1"/>
</dbReference>
<feature type="transmembrane region" description="Helical" evidence="10">
    <location>
        <begin position="471"/>
        <end position="503"/>
    </location>
</feature>
<feature type="binding site" evidence="6">
    <location>
        <position position="486"/>
    </location>
    <ligand>
        <name>Na(+)</name>
        <dbReference type="ChEBI" id="CHEBI:29101"/>
        <label>1</label>
    </ligand>
</feature>
<feature type="binding site" evidence="6">
    <location>
        <position position="386"/>
    </location>
    <ligand>
        <name>Na(+)</name>
        <dbReference type="ChEBI" id="CHEBI:29101"/>
        <label>1</label>
    </ligand>
</feature>
<feature type="transmembrane region" description="Helical" evidence="10">
    <location>
        <begin position="26"/>
        <end position="43"/>
    </location>
</feature>
<proteinExistence type="inferred from homology"/>
<evidence type="ECO:0000256" key="10">
    <source>
        <dbReference type="SAM" id="Phobius"/>
    </source>
</evidence>
<feature type="compositionally biased region" description="Basic and acidic residues" evidence="9">
    <location>
        <begin position="80"/>
        <end position="91"/>
    </location>
</feature>
<feature type="transmembrane region" description="Helical" evidence="10">
    <location>
        <begin position="549"/>
        <end position="568"/>
    </location>
</feature>
<feature type="transmembrane region" description="Helical" evidence="10">
    <location>
        <begin position="412"/>
        <end position="436"/>
    </location>
</feature>
<feature type="disulfide bond" evidence="7">
    <location>
        <begin position="227"/>
        <end position="236"/>
    </location>
</feature>
<feature type="transmembrane region" description="Helical" evidence="10">
    <location>
        <begin position="55"/>
        <end position="72"/>
    </location>
</feature>
<feature type="transmembrane region" description="Helical" evidence="10">
    <location>
        <begin position="384"/>
        <end position="400"/>
    </location>
</feature>
<dbReference type="GO" id="GO:0005332">
    <property type="term" value="F:gamma-aminobutyric acid:sodium:chloride symporter activity"/>
    <property type="evidence" value="ECO:0007669"/>
    <property type="project" value="TreeGrafter"/>
</dbReference>
<keyword evidence="4 10" id="KW-1133">Transmembrane helix</keyword>
<feature type="transmembrane region" description="Helical" evidence="10">
    <location>
        <begin position="142"/>
        <end position="162"/>
    </location>
</feature>
<feature type="binding site" evidence="6">
    <location>
        <position position="483"/>
    </location>
    <ligand>
        <name>Na(+)</name>
        <dbReference type="ChEBI" id="CHEBI:29101"/>
        <label>1</label>
    </ligand>
</feature>
<dbReference type="InterPro" id="IPR037272">
    <property type="entry name" value="SNS_sf"/>
</dbReference>
<dbReference type="GO" id="GO:0005886">
    <property type="term" value="C:plasma membrane"/>
    <property type="evidence" value="ECO:0007669"/>
    <property type="project" value="TreeGrafter"/>
</dbReference>
<keyword evidence="6" id="KW-0479">Metal-binding</keyword>
<dbReference type="AlphaFoldDB" id="A0A8C5CS95"/>
<feature type="binding site" evidence="6">
    <location>
        <position position="121"/>
    </location>
    <ligand>
        <name>Na(+)</name>
        <dbReference type="ChEBI" id="CHEBI:29101"/>
        <label>1</label>
    </ligand>
</feature>
<dbReference type="PROSITE" id="PS50267">
    <property type="entry name" value="NA_NEUROTRAN_SYMP_3"/>
    <property type="match status" value="1"/>
</dbReference>
<keyword evidence="6" id="KW-0915">Sodium</keyword>
<dbReference type="PANTHER" id="PTHR11616">
    <property type="entry name" value="SODIUM/CHLORIDE DEPENDENT TRANSPORTER"/>
    <property type="match status" value="1"/>
</dbReference>
<dbReference type="CDD" id="cd11496">
    <property type="entry name" value="SLC6sbd-TauT-like"/>
    <property type="match status" value="1"/>
</dbReference>
<keyword evidence="7" id="KW-1015">Disulfide bond</keyword>
<reference evidence="11" key="1">
    <citation type="submission" date="2025-08" db="UniProtKB">
        <authorList>
            <consortium name="Ensembl"/>
        </authorList>
    </citation>
    <scope>IDENTIFICATION</scope>
</reference>
<dbReference type="Proteomes" id="UP000694546">
    <property type="component" value="Chromosome 19"/>
</dbReference>
<dbReference type="Pfam" id="PF00209">
    <property type="entry name" value="SNF"/>
    <property type="match status" value="1"/>
</dbReference>
<feature type="transmembrane region" description="Helical" evidence="10">
    <location>
        <begin position="188"/>
        <end position="215"/>
    </location>
</feature>
<feature type="transmembrane region" description="Helical" evidence="10">
    <location>
        <begin position="515"/>
        <end position="543"/>
    </location>
</feature>
<sequence length="703" mass="78796">MVKVKVSSQISLCPEKTRLVKTKLPGLLWNLVLQIFFIIIVLASKRIQWGNKTITVYRIVHIFLFFFVYTSNTHRDAGLMEEKKSEERDGDCVPTGESPENGVESRDKWANKSEFLLSMAGEIIGLGNVWRFPYLCYKNGGGVFFIPYFVFLFFCGIPLFFLETAMGQYTSEGGVTAWRKMCPMFQGIGYASQVIVLYLNVYYIVVLAWAIFYLFNSFWPTLPWSTCENAWNTVLCYDHRSDEDLRSDEDPSWGWPNGSMQDYDEDSTRFINATVSFPLKRTPEEEFWMFRVSGAAGWSGLHWEMVGCLLLAWVLCYLCVFKGIRSTGKVVYFTATFPYLMLILLFLRGVTLPGAMMGITYYLYPDLSRITDPTVWRDAGTQVFFSYAVCQGVLTALGSYNKYNNDCYRDTYALCCLNSATSIFAGFAVFSIMGFMAQSLGVDMADIMSGGPGLVFIAYPKALSMLPGSNLWAVLFFLMILFLGLDSQFVCVESLATAITDLFPGQLRRKGRRELLVLGIAVVCFLLGLPFLTEGGLLLFQIVDTYGPSGVSLLFIASFQCAVIGWVYGADRFMDNIEDMIGYRPFPVLKYCWMFVTPLICMVTMVFELESGAFTVDPQYTMGTAMSFIGSLLVALPLLCVAVFVGVAAVKDPDRLTTPCSSLRQARPQRPLLSLCKRVIFRAQAAPPAAAEDKMAMDGLSGV</sequence>
<dbReference type="PRINTS" id="PR00176">
    <property type="entry name" value="NANEUSMPORT"/>
</dbReference>
<evidence type="ECO:0000256" key="1">
    <source>
        <dbReference type="ARBA" id="ARBA00004141"/>
    </source>
</evidence>
<keyword evidence="2 8" id="KW-0813">Transport</keyword>
<feature type="transmembrane region" description="Helical" evidence="10">
    <location>
        <begin position="627"/>
        <end position="650"/>
    </location>
</feature>
<evidence type="ECO:0000256" key="3">
    <source>
        <dbReference type="ARBA" id="ARBA00022692"/>
    </source>
</evidence>
<feature type="binding site" evidence="6">
    <location>
        <position position="128"/>
    </location>
    <ligand>
        <name>Na(+)</name>
        <dbReference type="ChEBI" id="CHEBI:29101"/>
        <label>1</label>
    </ligand>
</feature>
<protein>
    <recommendedName>
        <fullName evidence="8">Transporter</fullName>
    </recommendedName>
</protein>
<evidence type="ECO:0000256" key="7">
    <source>
        <dbReference type="PIRSR" id="PIRSR600175-2"/>
    </source>
</evidence>
<evidence type="ECO:0000256" key="6">
    <source>
        <dbReference type="PIRSR" id="PIRSR600175-1"/>
    </source>
</evidence>
<accession>A0A8C5CS95</accession>
<feature type="transmembrane region" description="Helical" evidence="10">
    <location>
        <begin position="301"/>
        <end position="321"/>
    </location>
</feature>
<feature type="transmembrane region" description="Helical" evidence="10">
    <location>
        <begin position="342"/>
        <end position="364"/>
    </location>
</feature>
<dbReference type="InterPro" id="IPR000175">
    <property type="entry name" value="Na/ntran_symport"/>
</dbReference>
<dbReference type="OMA" id="NTENCHD"/>
<evidence type="ECO:0000256" key="8">
    <source>
        <dbReference type="RuleBase" id="RU003732"/>
    </source>
</evidence>
<evidence type="ECO:0000313" key="12">
    <source>
        <dbReference type="Proteomes" id="UP000694546"/>
    </source>
</evidence>
<keyword evidence="3 8" id="KW-0812">Transmembrane</keyword>